<evidence type="ECO:0000256" key="2">
    <source>
        <dbReference type="SAM" id="Phobius"/>
    </source>
</evidence>
<dbReference type="AlphaFoldDB" id="A0A2S5IUJ4"/>
<proteinExistence type="predicted"/>
<reference evidence="3 4" key="1">
    <citation type="journal article" date="2014" name="Int. J. Syst. Evol. Microbiol.">
        <title>Arthrobacter pityocampae sp. nov., isolated from Thaumetopoea pityocampa (Lep., Thaumetopoeidae).</title>
        <authorList>
            <person name="Ince I.A."/>
            <person name="Demirbag Z."/>
            <person name="Kati H."/>
        </authorList>
    </citation>
    <scope>NUCLEOTIDE SEQUENCE [LARGE SCALE GENOMIC DNA]</scope>
    <source>
        <strain evidence="3 4">Tp2</strain>
    </source>
</reference>
<feature type="region of interest" description="Disordered" evidence="1">
    <location>
        <begin position="116"/>
        <end position="455"/>
    </location>
</feature>
<dbReference type="Proteomes" id="UP000239297">
    <property type="component" value="Unassembled WGS sequence"/>
</dbReference>
<feature type="compositionally biased region" description="Low complexity" evidence="1">
    <location>
        <begin position="151"/>
        <end position="166"/>
    </location>
</feature>
<evidence type="ECO:0000313" key="4">
    <source>
        <dbReference type="Proteomes" id="UP000239297"/>
    </source>
</evidence>
<name>A0A2S5IUJ4_9MICC</name>
<feature type="compositionally biased region" description="Pro residues" evidence="1">
    <location>
        <begin position="225"/>
        <end position="235"/>
    </location>
</feature>
<keyword evidence="2" id="KW-1133">Transmembrane helix</keyword>
<keyword evidence="2" id="KW-0472">Membrane</keyword>
<dbReference type="RefSeq" id="WP_104122394.1">
    <property type="nucleotide sequence ID" value="NZ_PRKW01000006.1"/>
</dbReference>
<protein>
    <submittedName>
        <fullName evidence="3">Uncharacterized protein</fullName>
    </submittedName>
</protein>
<comment type="caution">
    <text evidence="3">The sequence shown here is derived from an EMBL/GenBank/DDBJ whole genome shotgun (WGS) entry which is preliminary data.</text>
</comment>
<organism evidence="3 4">
    <name type="scientific">Arthrobacter pityocampae</name>
    <dbReference type="NCBI Taxonomy" id="547334"/>
    <lineage>
        <taxon>Bacteria</taxon>
        <taxon>Bacillati</taxon>
        <taxon>Actinomycetota</taxon>
        <taxon>Actinomycetes</taxon>
        <taxon>Micrococcales</taxon>
        <taxon>Micrococcaceae</taxon>
        <taxon>Arthrobacter</taxon>
    </lineage>
</organism>
<dbReference type="OrthoDB" id="4955193at2"/>
<evidence type="ECO:0000256" key="1">
    <source>
        <dbReference type="SAM" id="MobiDB-lite"/>
    </source>
</evidence>
<evidence type="ECO:0000313" key="3">
    <source>
        <dbReference type="EMBL" id="PPB48228.1"/>
    </source>
</evidence>
<sequence>MTGRETPPDAVLHLLDEAGIAEDPALVRAVKTIGALGAGPAPEVTAELAQLMAAGGKAPPARRNKRRITFIGGALAVSMGVGMSGVAAGTFHLTDGLTEAVESIARFTIRDSADRAQPLPGAMAGPDDGGRGVVTPAEIPAPSHATAVPAPSRSVTEPSTVPSPSVADPSRPAPSVAVGRAADAPPSAAGARPSAVEAGPSAAPATRRPVHTAPRAPGDTVQRADPPPAVVPPAAVPARQAPPVADPVAGPAAAPHAVPRAAASPVAPAGSAPAPGRERRSAPAPHSPAPESRAPESRAPESPAPGSHTPGAPVPGSGKAPHSPASGNGKADKSGHEVRQMRQPGQEQSGGLDAGSQGAGASPAENTPAAPGRAWLLAPAGDPGSIPSAPEDPDRPASGDPGAGASTSMPAPTAETRGAEEQAPAPAPENPEAEEQAPVPAPAPAAGPAGASGLR</sequence>
<keyword evidence="2" id="KW-0812">Transmembrane</keyword>
<feature type="compositionally biased region" description="Low complexity" evidence="1">
    <location>
        <begin position="446"/>
        <end position="455"/>
    </location>
</feature>
<dbReference type="EMBL" id="PRKW01000006">
    <property type="protein sequence ID" value="PPB48228.1"/>
    <property type="molecule type" value="Genomic_DNA"/>
</dbReference>
<accession>A0A2S5IUJ4</accession>
<feature type="compositionally biased region" description="Low complexity" evidence="1">
    <location>
        <begin position="177"/>
        <end position="196"/>
    </location>
</feature>
<feature type="compositionally biased region" description="Basic and acidic residues" evidence="1">
    <location>
        <begin position="330"/>
        <end position="340"/>
    </location>
</feature>
<keyword evidence="4" id="KW-1185">Reference proteome</keyword>
<feature type="compositionally biased region" description="Low complexity" evidence="1">
    <location>
        <begin position="236"/>
        <end position="275"/>
    </location>
</feature>
<gene>
    <name evidence="3" type="ORF">C4K88_14785</name>
</gene>
<feature type="transmembrane region" description="Helical" evidence="2">
    <location>
        <begin position="70"/>
        <end position="93"/>
    </location>
</feature>